<feature type="compositionally biased region" description="Polar residues" evidence="6">
    <location>
        <begin position="1"/>
        <end position="28"/>
    </location>
</feature>
<dbReference type="Pfam" id="PF00130">
    <property type="entry name" value="C1_1"/>
    <property type="match status" value="1"/>
</dbReference>
<dbReference type="InterPro" id="IPR046349">
    <property type="entry name" value="C1-like_sf"/>
</dbReference>
<evidence type="ECO:0000259" key="7">
    <source>
        <dbReference type="PROSITE" id="PS50023"/>
    </source>
</evidence>
<feature type="compositionally biased region" description="Polar residues" evidence="6">
    <location>
        <begin position="669"/>
        <end position="696"/>
    </location>
</feature>
<evidence type="ECO:0000256" key="2">
    <source>
        <dbReference type="ARBA" id="ARBA00022723"/>
    </source>
</evidence>
<dbReference type="PANTHER" id="PTHR46075:SF2">
    <property type="entry name" value="RHO GTPASE ACTIVATING PROTEIN AT 5A, ISOFORM A"/>
    <property type="match status" value="1"/>
</dbReference>
<dbReference type="PROSITE" id="PS50023">
    <property type="entry name" value="LIM_DOMAIN_2"/>
    <property type="match status" value="1"/>
</dbReference>
<name>A0A1E3J2U1_9TREE</name>
<keyword evidence="4" id="KW-0440">LIM domain</keyword>
<dbReference type="PROSITE" id="PS50081">
    <property type="entry name" value="ZF_DAG_PE_2"/>
    <property type="match status" value="1"/>
</dbReference>
<dbReference type="CDD" id="cd09394">
    <property type="entry name" value="LIM1_Rga"/>
    <property type="match status" value="1"/>
</dbReference>
<dbReference type="CDD" id="cd00159">
    <property type="entry name" value="RhoGAP"/>
    <property type="match status" value="1"/>
</dbReference>
<feature type="compositionally biased region" description="Basic and acidic residues" evidence="6">
    <location>
        <begin position="55"/>
        <end position="64"/>
    </location>
</feature>
<feature type="region of interest" description="Disordered" evidence="6">
    <location>
        <begin position="1005"/>
        <end position="1024"/>
    </location>
</feature>
<dbReference type="GO" id="GO:0005096">
    <property type="term" value="F:GTPase activator activity"/>
    <property type="evidence" value="ECO:0007669"/>
    <property type="project" value="UniProtKB-KW"/>
</dbReference>
<feature type="compositionally biased region" description="Low complexity" evidence="6">
    <location>
        <begin position="277"/>
        <end position="288"/>
    </location>
</feature>
<keyword evidence="11" id="KW-1185">Reference proteome</keyword>
<evidence type="ECO:0000313" key="10">
    <source>
        <dbReference type="EMBL" id="ODN95167.1"/>
    </source>
</evidence>
<feature type="compositionally biased region" description="Low complexity" evidence="6">
    <location>
        <begin position="374"/>
        <end position="392"/>
    </location>
</feature>
<sequence length="1341" mass="145462">MATLAQPNTAPLNTSRKSPNLTSSSTQQVLSPRVPSPSNVPTSVSESNGLGLGLGHDHDHDHGHPHGHAHAQSFSPSAGEDQLVNTDGKVLPGQFKDQKCGGCGEIIDPTHMGVVVAFGTTLWHVDCFRCAKCKEKVSADTNLLLLSDGSPVCGNCSYQCFVCKEAITEEAIMTGDESYHAHCFTCRTCKRRIEELVFAKTSQGIYCMSCHNERVAKSRRHAEAKRQRQARREEKEREKREREEGKIEEETANRQTSLSTPLPNQGASGSYLNPTNPSQSGASQSPAANVPASTPSPRPWSPYAHGLGEHDDAERDQGRRDLAVGDRGLARAGSPAGKQLAEASAMPLPASPSESEGTRPLRPPEASSPQPHYQQRPGQPLPSPQGQSQQQPTLGAGLGVPSTSRAEKRRSINPSMTYGMDAPNSTFMEQRLPPSPLRASFTDAKANPNANINAGDNGERPIKSPTSPSPFIGGQSLPLRDGPGSGGSGSGSGTGGGSQLQQAQAQATEHLRNRSGTPEQQQQQVQPPSQAPPRTTSLPDHLAQAQQRRSRSGTRTEEDGAREAALQTLEPGQGQGQEKKTPILTAPDLPPISFSLSDPDFALILKTMDQSPNKAAQAKFENDQDEQEGSASKSLARSPSLDMLSAINSDPQAQSHPSRPHLSPHFSDPYSQVRRQASADSTFSVRSRLGSNTGAPSDLQQLVELLAEAKFREKETVNVDVGVLTGVIREVEEMREAMMGLKNKYTGAKRSSQQYSEGLSVAGEEYDKERTRRTELETEVSRLRAQLHSQTARMSVISGDEKRAENMKRRSKDLASSLTGLERDISRLRVERDVRLAEVDELAERVGLSNVEPNKISQSISTRLDTIRSQYAQELESLSSQVESLQREITELRQIKEASLEESAALAAKNEDLSELCSQLTRQTESLQDSLSRARPPTIFGNGSAFGGKGGKGHHHLQNSPSLASLTGQGLQDVPEETVTARVVKVTKPETAEAAPVKRFKWYKSSKGPEASSSPANISKPLGLDKEAALTQTSSSEREKGNKTRGGMSLGVAGLAMGGLAGGLSARPSTEFGMRDHTFQQHTMMRFTRCELCGEKMWGLQEVKCNSCGIVCHSKCAEKLPRGCTGSKVLKEEPEGPLLPSMFGRPLTEQVQADQQMIPTIVTKCIAAVEEVGMEYEGIYRKTGGSSQSKQITQLFERGDYESFDLTDVDAFNDISSVTSVLKTYFRSLPNPLFTHELHESFVTAATIRDTSNKRQGFLALLQELPTEHFNTLKVLMLHLNRVTAHSAENLMTSQNLGVVFGPTLMRSSDPSREFGDMAGKALSVQWLVDNALSVFGQDRE</sequence>
<dbReference type="Pfam" id="PF00412">
    <property type="entry name" value="LIM"/>
    <property type="match status" value="1"/>
</dbReference>
<feature type="compositionally biased region" description="Low complexity" evidence="6">
    <location>
        <begin position="29"/>
        <end position="49"/>
    </location>
</feature>
<dbReference type="CDD" id="cd09395">
    <property type="entry name" value="LIM2_Rga"/>
    <property type="match status" value="1"/>
</dbReference>
<evidence type="ECO:0000256" key="5">
    <source>
        <dbReference type="SAM" id="Coils"/>
    </source>
</evidence>
<dbReference type="SMART" id="SM00109">
    <property type="entry name" value="C1"/>
    <property type="match status" value="1"/>
</dbReference>
<evidence type="ECO:0000313" key="11">
    <source>
        <dbReference type="Proteomes" id="UP000094819"/>
    </source>
</evidence>
<dbReference type="SMART" id="SM00132">
    <property type="entry name" value="LIM"/>
    <property type="match status" value="2"/>
</dbReference>
<dbReference type="InterPro" id="IPR051854">
    <property type="entry name" value="Rho-type_GAP"/>
</dbReference>
<dbReference type="InterPro" id="IPR000198">
    <property type="entry name" value="RhoGAP_dom"/>
</dbReference>
<dbReference type="InterPro" id="IPR002219">
    <property type="entry name" value="PKC_DAG/PE"/>
</dbReference>
<dbReference type="GeneID" id="30193767"/>
<dbReference type="OrthoDB" id="79452at2759"/>
<feature type="region of interest" description="Disordered" evidence="6">
    <location>
        <begin position="1"/>
        <end position="87"/>
    </location>
</feature>
<evidence type="ECO:0000256" key="1">
    <source>
        <dbReference type="ARBA" id="ARBA00022468"/>
    </source>
</evidence>
<keyword evidence="1" id="KW-0343">GTPase activation</keyword>
<feature type="compositionally biased region" description="Gly residues" evidence="6">
    <location>
        <begin position="483"/>
        <end position="498"/>
    </location>
</feature>
<dbReference type="Gene3D" id="2.10.110.10">
    <property type="entry name" value="Cysteine Rich Protein"/>
    <property type="match status" value="2"/>
</dbReference>
<feature type="compositionally biased region" description="Polar residues" evidence="6">
    <location>
        <begin position="253"/>
        <end position="276"/>
    </location>
</feature>
<evidence type="ECO:0000259" key="9">
    <source>
        <dbReference type="PROSITE" id="PS50238"/>
    </source>
</evidence>
<reference evidence="10 11" key="1">
    <citation type="submission" date="2016-06" db="EMBL/GenBank/DDBJ databases">
        <title>Evolution of pathogenesis and genome organization in the Tremellales.</title>
        <authorList>
            <person name="Cuomo C."/>
            <person name="Litvintseva A."/>
            <person name="Heitman J."/>
            <person name="Chen Y."/>
            <person name="Sun S."/>
            <person name="Springer D."/>
            <person name="Dromer F."/>
            <person name="Young S."/>
            <person name="Zeng Q."/>
            <person name="Chapman S."/>
            <person name="Gujja S."/>
            <person name="Saif S."/>
            <person name="Birren B."/>
        </authorList>
    </citation>
    <scope>NUCLEOTIDE SEQUENCE [LARGE SCALE GENOMIC DNA]</scope>
    <source>
        <strain evidence="10 11">CBS 7118</strain>
    </source>
</reference>
<feature type="region of interest" description="Disordered" evidence="6">
    <location>
        <begin position="218"/>
        <end position="696"/>
    </location>
</feature>
<feature type="compositionally biased region" description="Basic and acidic residues" evidence="6">
    <location>
        <begin position="307"/>
        <end position="324"/>
    </location>
</feature>
<feature type="compositionally biased region" description="Polar residues" evidence="6">
    <location>
        <begin position="646"/>
        <end position="657"/>
    </location>
</feature>
<feature type="coiled-coil region" evidence="5">
    <location>
        <begin position="724"/>
        <end position="824"/>
    </location>
</feature>
<dbReference type="PROSITE" id="PS50238">
    <property type="entry name" value="RHOGAP"/>
    <property type="match status" value="1"/>
</dbReference>
<accession>A0A1E3J2U1</accession>
<organism evidence="10 11">
    <name type="scientific">Cryptococcus wingfieldii CBS 7118</name>
    <dbReference type="NCBI Taxonomy" id="1295528"/>
    <lineage>
        <taxon>Eukaryota</taxon>
        <taxon>Fungi</taxon>
        <taxon>Dikarya</taxon>
        <taxon>Basidiomycota</taxon>
        <taxon>Agaricomycotina</taxon>
        <taxon>Tremellomycetes</taxon>
        <taxon>Tremellales</taxon>
        <taxon>Cryptococcaceae</taxon>
        <taxon>Cryptococcus</taxon>
    </lineage>
</organism>
<dbReference type="InterPro" id="IPR008936">
    <property type="entry name" value="Rho_GTPase_activation_prot"/>
</dbReference>
<keyword evidence="3 4" id="KW-0862">Zinc</keyword>
<protein>
    <submittedName>
        <fullName evidence="10">Signal transducer</fullName>
    </submittedName>
</protein>
<evidence type="ECO:0000256" key="3">
    <source>
        <dbReference type="ARBA" id="ARBA00022833"/>
    </source>
</evidence>
<feature type="domain" description="LIM zinc-binding" evidence="7">
    <location>
        <begin position="98"/>
        <end position="163"/>
    </location>
</feature>
<feature type="compositionally biased region" description="Polar residues" evidence="6">
    <location>
        <begin position="958"/>
        <end position="969"/>
    </location>
</feature>
<feature type="compositionally biased region" description="Basic and acidic residues" evidence="6">
    <location>
        <begin position="224"/>
        <end position="252"/>
    </location>
</feature>
<feature type="region of interest" description="Disordered" evidence="6">
    <location>
        <begin position="1029"/>
        <end position="1050"/>
    </location>
</feature>
<dbReference type="FunFam" id="2.10.110.10:FF:000160">
    <property type="entry name" value="Signal transducer, putative"/>
    <property type="match status" value="1"/>
</dbReference>
<dbReference type="SMART" id="SM00324">
    <property type="entry name" value="RhoGAP"/>
    <property type="match status" value="1"/>
</dbReference>
<dbReference type="RefSeq" id="XP_019031147.1">
    <property type="nucleotide sequence ID" value="XM_019176672.1"/>
</dbReference>
<dbReference type="PROSITE" id="PS00479">
    <property type="entry name" value="ZF_DAG_PE_1"/>
    <property type="match status" value="1"/>
</dbReference>
<dbReference type="PANTHER" id="PTHR46075">
    <property type="entry name" value="CHIMERIN FAMILY MEMBER"/>
    <property type="match status" value="1"/>
</dbReference>
<dbReference type="EMBL" id="AWGH01000013">
    <property type="protein sequence ID" value="ODN95167.1"/>
    <property type="molecule type" value="Genomic_DNA"/>
</dbReference>
<feature type="coiled-coil region" evidence="5">
    <location>
        <begin position="868"/>
        <end position="930"/>
    </location>
</feature>
<dbReference type="Gene3D" id="3.30.60.20">
    <property type="match status" value="1"/>
</dbReference>
<evidence type="ECO:0000256" key="6">
    <source>
        <dbReference type="SAM" id="MobiDB-lite"/>
    </source>
</evidence>
<dbReference type="SUPFAM" id="SSF57889">
    <property type="entry name" value="Cysteine-rich domain"/>
    <property type="match status" value="1"/>
</dbReference>
<evidence type="ECO:0000259" key="8">
    <source>
        <dbReference type="PROSITE" id="PS50081"/>
    </source>
</evidence>
<dbReference type="FunFam" id="1.10.555.10:FF:000043">
    <property type="entry name" value="Rho GTPase activator Rga"/>
    <property type="match status" value="1"/>
</dbReference>
<feature type="region of interest" description="Disordered" evidence="6">
    <location>
        <begin position="947"/>
        <end position="969"/>
    </location>
</feature>
<comment type="caution">
    <text evidence="10">The sequence shown here is derived from an EMBL/GenBank/DDBJ whole genome shotgun (WGS) entry which is preliminary data.</text>
</comment>
<dbReference type="SUPFAM" id="SSF48350">
    <property type="entry name" value="GTPase activation domain, GAP"/>
    <property type="match status" value="1"/>
</dbReference>
<dbReference type="GO" id="GO:0007165">
    <property type="term" value="P:signal transduction"/>
    <property type="evidence" value="ECO:0007669"/>
    <property type="project" value="InterPro"/>
</dbReference>
<feature type="domain" description="Rho-GAP" evidence="9">
    <location>
        <begin position="1145"/>
        <end position="1336"/>
    </location>
</feature>
<dbReference type="Pfam" id="PF00620">
    <property type="entry name" value="RhoGAP"/>
    <property type="match status" value="1"/>
</dbReference>
<dbReference type="Proteomes" id="UP000094819">
    <property type="component" value="Unassembled WGS sequence"/>
</dbReference>
<dbReference type="PROSITE" id="PS00478">
    <property type="entry name" value="LIM_DOMAIN_1"/>
    <property type="match status" value="2"/>
</dbReference>
<gene>
    <name evidence="10" type="ORF">L198_04554</name>
</gene>
<keyword evidence="5" id="KW-0175">Coiled coil</keyword>
<proteinExistence type="predicted"/>
<dbReference type="InterPro" id="IPR001781">
    <property type="entry name" value="Znf_LIM"/>
</dbReference>
<evidence type="ECO:0000256" key="4">
    <source>
        <dbReference type="PROSITE-ProRule" id="PRU00125"/>
    </source>
</evidence>
<dbReference type="CDD" id="cd20824">
    <property type="entry name" value="C1_SpBZZ1-like"/>
    <property type="match status" value="1"/>
</dbReference>
<feature type="domain" description="Phorbol-ester/DAG-type" evidence="8">
    <location>
        <begin position="1076"/>
        <end position="1124"/>
    </location>
</feature>
<keyword evidence="2 4" id="KW-0479">Metal-binding</keyword>
<feature type="compositionally biased region" description="Low complexity" evidence="6">
    <location>
        <begin position="518"/>
        <end position="528"/>
    </location>
</feature>
<dbReference type="Gene3D" id="1.10.555.10">
    <property type="entry name" value="Rho GTPase activation protein"/>
    <property type="match status" value="1"/>
</dbReference>
<dbReference type="GO" id="GO:0046872">
    <property type="term" value="F:metal ion binding"/>
    <property type="evidence" value="ECO:0007669"/>
    <property type="project" value="UniProtKB-KW"/>
</dbReference>